<protein>
    <submittedName>
        <fullName evidence="3">Uncharacterized protein</fullName>
    </submittedName>
</protein>
<organism evidence="3 5">
    <name type="scientific">Bacteroides uniformis</name>
    <dbReference type="NCBI Taxonomy" id="820"/>
    <lineage>
        <taxon>Bacteria</taxon>
        <taxon>Pseudomonadati</taxon>
        <taxon>Bacteroidota</taxon>
        <taxon>Bacteroidia</taxon>
        <taxon>Bacteroidales</taxon>
        <taxon>Bacteroidaceae</taxon>
        <taxon>Bacteroides</taxon>
    </lineage>
</organism>
<dbReference type="RefSeq" id="WP_117952235.1">
    <property type="nucleotide sequence ID" value="NZ_CAXKYG010000030.1"/>
</dbReference>
<dbReference type="AlphaFoldDB" id="A0A412B5D1"/>
<evidence type="ECO:0000313" key="2">
    <source>
        <dbReference type="EMBL" id="MDC1856875.1"/>
    </source>
</evidence>
<gene>
    <name evidence="4" type="ORF">DW831_17165</name>
    <name evidence="3" type="ORF">DWY92_18965</name>
    <name evidence="2" type="ORF">POZ22_19135</name>
</gene>
<feature type="region of interest" description="Disordered" evidence="1">
    <location>
        <begin position="92"/>
        <end position="112"/>
    </location>
</feature>
<evidence type="ECO:0000313" key="3">
    <source>
        <dbReference type="EMBL" id="RGQ47504.1"/>
    </source>
</evidence>
<dbReference type="EMBL" id="QSIF01000036">
    <property type="protein sequence ID" value="RHC71742.1"/>
    <property type="molecule type" value="Genomic_DNA"/>
</dbReference>
<dbReference type="Proteomes" id="UP000283680">
    <property type="component" value="Unassembled WGS sequence"/>
</dbReference>
<dbReference type="Proteomes" id="UP000284514">
    <property type="component" value="Unassembled WGS sequence"/>
</dbReference>
<dbReference type="Proteomes" id="UP001214113">
    <property type="component" value="Unassembled WGS sequence"/>
</dbReference>
<feature type="compositionally biased region" description="Basic and acidic residues" evidence="1">
    <location>
        <begin position="94"/>
        <end position="105"/>
    </location>
</feature>
<reference evidence="2" key="2">
    <citation type="submission" date="2022-10" db="EMBL/GenBank/DDBJ databases">
        <title>Human gut microbiome strain richness.</title>
        <authorList>
            <person name="Chen-Liaw A."/>
        </authorList>
    </citation>
    <scope>NUCLEOTIDE SEQUENCE</scope>
    <source>
        <strain evidence="2">BSD2780061687st1_G10_BSD2780061687b_171204</strain>
    </source>
</reference>
<reference evidence="5 6" key="1">
    <citation type="submission" date="2018-08" db="EMBL/GenBank/DDBJ databases">
        <title>A genome reference for cultivated species of the human gut microbiota.</title>
        <authorList>
            <person name="Zou Y."/>
            <person name="Xue W."/>
            <person name="Luo G."/>
        </authorList>
    </citation>
    <scope>NUCLEOTIDE SEQUENCE [LARGE SCALE GENOMIC DNA]</scope>
    <source>
        <strain evidence="3 5">AF28-11</strain>
        <strain evidence="4 6">AM34-25</strain>
    </source>
</reference>
<evidence type="ECO:0000313" key="4">
    <source>
        <dbReference type="EMBL" id="RHC71742.1"/>
    </source>
</evidence>
<sequence>MIVEENKYRFKLELDVATGIESFPMRTLSFGYKTLKMLRQAAARKKERYFVLGERKYIQNDKGEYEPFAVFGTTIVPLSQLMAAAVRLQMEEEEKYHPDQPEKSKQIPKTWK</sequence>
<accession>A0A412B5D1</accession>
<evidence type="ECO:0000256" key="1">
    <source>
        <dbReference type="SAM" id="MobiDB-lite"/>
    </source>
</evidence>
<dbReference type="EMBL" id="JAQNSB010000038">
    <property type="protein sequence ID" value="MDC1856875.1"/>
    <property type="molecule type" value="Genomic_DNA"/>
</dbReference>
<dbReference type="EMBL" id="QRTH01000015">
    <property type="protein sequence ID" value="RGQ47504.1"/>
    <property type="molecule type" value="Genomic_DNA"/>
</dbReference>
<evidence type="ECO:0000313" key="6">
    <source>
        <dbReference type="Proteomes" id="UP000284514"/>
    </source>
</evidence>
<proteinExistence type="predicted"/>
<name>A0A412B5D1_BACUN</name>
<evidence type="ECO:0000313" key="5">
    <source>
        <dbReference type="Proteomes" id="UP000283680"/>
    </source>
</evidence>
<comment type="caution">
    <text evidence="3">The sequence shown here is derived from an EMBL/GenBank/DDBJ whole genome shotgun (WGS) entry which is preliminary data.</text>
</comment>